<dbReference type="AlphaFoldDB" id="H0I2I7"/>
<keyword evidence="3" id="KW-1185">Reference proteome</keyword>
<feature type="region of interest" description="Disordered" evidence="1">
    <location>
        <begin position="14"/>
        <end position="37"/>
    </location>
</feature>
<protein>
    <submittedName>
        <fullName evidence="2">Uncharacterized protein</fullName>
    </submittedName>
</protein>
<sequence>MELPDNAAFVAPAAYQHHQSANRQPAAGPFSVDFSLE</sequence>
<dbReference type="EMBL" id="AHAM01000301">
    <property type="protein sequence ID" value="EHK52789.1"/>
    <property type="molecule type" value="Genomic_DNA"/>
</dbReference>
<dbReference type="PATRIC" id="fig|1107882.3.peg.6462"/>
<name>H0I2I7_9HYPH</name>
<organism evidence="2 3">
    <name type="scientific">Mesorhizobium alhagi CCNWXJ12-2</name>
    <dbReference type="NCBI Taxonomy" id="1107882"/>
    <lineage>
        <taxon>Bacteria</taxon>
        <taxon>Pseudomonadati</taxon>
        <taxon>Pseudomonadota</taxon>
        <taxon>Alphaproteobacteria</taxon>
        <taxon>Hyphomicrobiales</taxon>
        <taxon>Phyllobacteriaceae</taxon>
        <taxon>Allomesorhizobium</taxon>
    </lineage>
</organism>
<gene>
    <name evidence="2" type="ORF">MAXJ12_33454</name>
</gene>
<evidence type="ECO:0000313" key="3">
    <source>
        <dbReference type="Proteomes" id="UP000003250"/>
    </source>
</evidence>
<reference evidence="2 3" key="1">
    <citation type="journal article" date="2012" name="J. Bacteriol.">
        <title>Draft Genome Sequence of Mesorhizobium alhagi CCNWXJ12-2T, a Novel Salt-Resistant Species Isolated from the Desert of Northwestern China.</title>
        <authorList>
            <person name="Zhou M."/>
            <person name="Chen W."/>
            <person name="Chen H."/>
            <person name="Wei G."/>
        </authorList>
    </citation>
    <scope>NUCLEOTIDE SEQUENCE [LARGE SCALE GENOMIC DNA]</scope>
    <source>
        <strain evidence="2 3">CCNWXJ12-2</strain>
    </source>
</reference>
<proteinExistence type="predicted"/>
<evidence type="ECO:0000313" key="2">
    <source>
        <dbReference type="EMBL" id="EHK52789.1"/>
    </source>
</evidence>
<evidence type="ECO:0000256" key="1">
    <source>
        <dbReference type="SAM" id="MobiDB-lite"/>
    </source>
</evidence>
<dbReference type="Proteomes" id="UP000003250">
    <property type="component" value="Unassembled WGS sequence"/>
</dbReference>
<accession>H0I2I7</accession>